<organism evidence="2 3">
    <name type="scientific">Petrolisthes cinctipes</name>
    <name type="common">Flat porcelain crab</name>
    <dbReference type="NCBI Taxonomy" id="88211"/>
    <lineage>
        <taxon>Eukaryota</taxon>
        <taxon>Metazoa</taxon>
        <taxon>Ecdysozoa</taxon>
        <taxon>Arthropoda</taxon>
        <taxon>Crustacea</taxon>
        <taxon>Multicrustacea</taxon>
        <taxon>Malacostraca</taxon>
        <taxon>Eumalacostraca</taxon>
        <taxon>Eucarida</taxon>
        <taxon>Decapoda</taxon>
        <taxon>Pleocyemata</taxon>
        <taxon>Anomura</taxon>
        <taxon>Galatheoidea</taxon>
        <taxon>Porcellanidae</taxon>
        <taxon>Petrolisthes</taxon>
    </lineage>
</organism>
<keyword evidence="3" id="KW-1185">Reference proteome</keyword>
<dbReference type="InterPro" id="IPR002492">
    <property type="entry name" value="Transposase_Tc1-like"/>
</dbReference>
<proteinExistence type="predicted"/>
<evidence type="ECO:0000313" key="3">
    <source>
        <dbReference type="Proteomes" id="UP001286313"/>
    </source>
</evidence>
<feature type="domain" description="Transposase Tc1-like" evidence="1">
    <location>
        <begin position="23"/>
        <end position="74"/>
    </location>
</feature>
<dbReference type="Pfam" id="PF01498">
    <property type="entry name" value="HTH_Tnp_Tc3_2"/>
    <property type="match status" value="1"/>
</dbReference>
<dbReference type="GO" id="GO:0003677">
    <property type="term" value="F:DNA binding"/>
    <property type="evidence" value="ECO:0007669"/>
    <property type="project" value="InterPro"/>
</dbReference>
<accession>A0AAE1FM73</accession>
<sequence length="99" mass="10936">MTSTSQFSRYSPCSGHVKRAAQVDVTEALQLPCDPRTMRRRIHEMGLHCYRPAKKEKLSQANKESRLGFALQYLGAETGSRQKSCAYVQSGPGLATSTS</sequence>
<dbReference type="Proteomes" id="UP001286313">
    <property type="component" value="Unassembled WGS sequence"/>
</dbReference>
<protein>
    <recommendedName>
        <fullName evidence="1">Transposase Tc1-like domain-containing protein</fullName>
    </recommendedName>
</protein>
<gene>
    <name evidence="2" type="ORF">Pcinc_018770</name>
</gene>
<evidence type="ECO:0000259" key="1">
    <source>
        <dbReference type="Pfam" id="PF01498"/>
    </source>
</evidence>
<name>A0AAE1FM73_PETCI</name>
<evidence type="ECO:0000313" key="2">
    <source>
        <dbReference type="EMBL" id="KAK3876439.1"/>
    </source>
</evidence>
<dbReference type="GO" id="GO:0015074">
    <property type="term" value="P:DNA integration"/>
    <property type="evidence" value="ECO:0007669"/>
    <property type="project" value="InterPro"/>
</dbReference>
<dbReference type="AlphaFoldDB" id="A0AAE1FM73"/>
<comment type="caution">
    <text evidence="2">The sequence shown here is derived from an EMBL/GenBank/DDBJ whole genome shotgun (WGS) entry which is preliminary data.</text>
</comment>
<dbReference type="GO" id="GO:0006313">
    <property type="term" value="P:DNA transposition"/>
    <property type="evidence" value="ECO:0007669"/>
    <property type="project" value="InterPro"/>
</dbReference>
<dbReference type="EMBL" id="JAWQEG010001821">
    <property type="protein sequence ID" value="KAK3876439.1"/>
    <property type="molecule type" value="Genomic_DNA"/>
</dbReference>
<reference evidence="2" key="1">
    <citation type="submission" date="2023-10" db="EMBL/GenBank/DDBJ databases">
        <title>Genome assemblies of two species of porcelain crab, Petrolisthes cinctipes and Petrolisthes manimaculis (Anomura: Porcellanidae).</title>
        <authorList>
            <person name="Angst P."/>
        </authorList>
    </citation>
    <scope>NUCLEOTIDE SEQUENCE</scope>
    <source>
        <strain evidence="2">PB745_01</strain>
        <tissue evidence="2">Gill</tissue>
    </source>
</reference>